<reference evidence="2 3" key="1">
    <citation type="submission" date="2018-05" db="EMBL/GenBank/DDBJ databases">
        <title>Chitinophaga sp. nov., isolated from rhizosphere soil of Alhagi.</title>
        <authorList>
            <person name="Liu Y."/>
        </authorList>
    </citation>
    <scope>NUCLEOTIDE SEQUENCE [LARGE SCALE GENOMIC DNA]</scope>
    <source>
        <strain evidence="2 3">T22</strain>
    </source>
</reference>
<dbReference type="EMBL" id="CP029600">
    <property type="protein sequence ID" value="AWO00346.1"/>
    <property type="molecule type" value="Genomic_DNA"/>
</dbReference>
<gene>
    <name evidence="2" type="ORF">DLD77_00800</name>
</gene>
<evidence type="ECO:0000313" key="2">
    <source>
        <dbReference type="EMBL" id="AWO00346.1"/>
    </source>
</evidence>
<organism evidence="2 3">
    <name type="scientific">Chitinophaga alhagiae</name>
    <dbReference type="NCBI Taxonomy" id="2203219"/>
    <lineage>
        <taxon>Bacteria</taxon>
        <taxon>Pseudomonadati</taxon>
        <taxon>Bacteroidota</taxon>
        <taxon>Chitinophagia</taxon>
        <taxon>Chitinophagales</taxon>
        <taxon>Chitinophagaceae</taxon>
        <taxon>Chitinophaga</taxon>
    </lineage>
</organism>
<evidence type="ECO:0000313" key="3">
    <source>
        <dbReference type="Proteomes" id="UP000246099"/>
    </source>
</evidence>
<evidence type="ECO:0000259" key="1">
    <source>
        <dbReference type="Pfam" id="PF16409"/>
    </source>
</evidence>
<protein>
    <recommendedName>
        <fullName evidence="1">DUF5017 domain-containing protein</fullName>
    </recommendedName>
</protein>
<keyword evidence="3" id="KW-1185">Reference proteome</keyword>
<name>A0ABM6W8V5_9BACT</name>
<feature type="domain" description="DUF5017" evidence="1">
    <location>
        <begin position="17"/>
        <end position="198"/>
    </location>
</feature>
<dbReference type="RefSeq" id="WP_119075674.1">
    <property type="nucleotide sequence ID" value="NZ_CP029600.1"/>
</dbReference>
<proteinExistence type="predicted"/>
<dbReference type="InterPro" id="IPR032185">
    <property type="entry name" value="DUF5017"/>
</dbReference>
<dbReference type="Pfam" id="PF16409">
    <property type="entry name" value="DUF5017"/>
    <property type="match status" value="1"/>
</dbReference>
<dbReference type="Proteomes" id="UP000246099">
    <property type="component" value="Chromosome"/>
</dbReference>
<sequence>MNCKYILGVFLCMAILSCNKELPVLNGVPDFNVRLNKNTYKANEKIDFILEGDAGTISFFSGETGRDYEFRNGRVVEAGDLKLSFQSAVSGGAQANQFSLWASSDFDGQYDNYTSIQNGNWVDISDRFVWGTAATFVASGNQNLSDLKKPGKRLYLAFKYHTKPQVANGAARSWMVQSFSLTTASSIGNLVVADMNNVGFHIIDQDSTQAISRSSVSATRLTMLGNTFTAAADPELTTWAITAPFEVNNFDNGPDRAVGIKAPLEAPKATYSYSYRTPGTYKAIFVASNHNVYGGHQVVKEITVTITP</sequence>
<accession>A0ABM6W8V5</accession>
<dbReference type="PROSITE" id="PS51257">
    <property type="entry name" value="PROKAR_LIPOPROTEIN"/>
    <property type="match status" value="1"/>
</dbReference>